<dbReference type="GO" id="GO:0071051">
    <property type="term" value="P:poly(A)-dependent snoRNA 3'-end processing"/>
    <property type="evidence" value="ECO:0007669"/>
    <property type="project" value="TreeGrafter"/>
</dbReference>
<dbReference type="GO" id="GO:0003723">
    <property type="term" value="F:RNA binding"/>
    <property type="evidence" value="ECO:0007669"/>
    <property type="project" value="UniProtKB-KW"/>
</dbReference>
<evidence type="ECO:0000313" key="9">
    <source>
        <dbReference type="WBParaSite" id="ECPE_0000743601-mRNA-1"/>
    </source>
</evidence>
<dbReference type="AlphaFoldDB" id="A0A183AKD5"/>
<name>A0A183AKD5_9TREM</name>
<dbReference type="InterPro" id="IPR048565">
    <property type="entry name" value="S1_RRP4"/>
</dbReference>
<evidence type="ECO:0000256" key="1">
    <source>
        <dbReference type="ARBA" id="ARBA00004123"/>
    </source>
</evidence>
<keyword evidence="8" id="KW-1185">Reference proteome</keyword>
<evidence type="ECO:0000256" key="3">
    <source>
        <dbReference type="ARBA" id="ARBA00022835"/>
    </source>
</evidence>
<evidence type="ECO:0000313" key="7">
    <source>
        <dbReference type="EMBL" id="VDP81057.1"/>
    </source>
</evidence>
<dbReference type="GO" id="GO:0071038">
    <property type="term" value="P:TRAMP-dependent tRNA surveillance pathway"/>
    <property type="evidence" value="ECO:0007669"/>
    <property type="project" value="TreeGrafter"/>
</dbReference>
<dbReference type="GO" id="GO:0000467">
    <property type="term" value="P:exonucleolytic trimming to generate mature 3'-end of 5.8S rRNA from tricistronic rRNA transcript (SSU-rRNA, 5.8S rRNA, LSU-rRNA)"/>
    <property type="evidence" value="ECO:0007669"/>
    <property type="project" value="TreeGrafter"/>
</dbReference>
<dbReference type="GO" id="GO:0000176">
    <property type="term" value="C:nuclear exosome (RNase complex)"/>
    <property type="evidence" value="ECO:0007669"/>
    <property type="project" value="TreeGrafter"/>
</dbReference>
<gene>
    <name evidence="7" type="ORF">ECPE_LOCUS7420</name>
</gene>
<dbReference type="InterPro" id="IPR026699">
    <property type="entry name" value="Exosome_RNA_bind1/RRP40/RRP4"/>
</dbReference>
<dbReference type="EMBL" id="UZAN01044573">
    <property type="protein sequence ID" value="VDP81057.1"/>
    <property type="molecule type" value="Genomic_DNA"/>
</dbReference>
<dbReference type="PANTHER" id="PTHR21321">
    <property type="entry name" value="PNAS-3 RELATED"/>
    <property type="match status" value="1"/>
</dbReference>
<sequence>MPVCMYPAVLAPERHIPNYALQGEADSSSHIRQGSAVVPGEMIFSSGANLITGHGTYRDVDVDPVGDQIAQTKVVGATPASTDEAMRNAPMRTSLTGRVRIVNKLVYVEPPKARYSGSVGDTVVGRIVEVEQRRWKVDVNSALYGNLALANVKLPGGELRRKSEDDERAMRSFMKEGDVIVAEVHEVYKDGTLQLHMPGTRTGKLGGGCFLRIPPSLVKRQKIHRHRLAIRRTVSADSVHSGLSTSGSVDVVQVGLILGCNGYVWIGPARGMDIGLGLTAAIEPHGDPLANETGRQEYLMERLAVARVRNCILALTQHGMSVWETSVLTACEASWFTEQPGDTDDDEEYEDVEMEHADDVMKSATKADAVQRHRNRIARLLRPDLSRRLVSLVQAKIGSVS</sequence>
<reference evidence="7 8" key="2">
    <citation type="submission" date="2018-11" db="EMBL/GenBank/DDBJ databases">
        <authorList>
            <consortium name="Pathogen Informatics"/>
        </authorList>
    </citation>
    <scope>NUCLEOTIDE SEQUENCE [LARGE SCALE GENOMIC DNA]</scope>
    <source>
        <strain evidence="7 8">Egypt</strain>
    </source>
</reference>
<protein>
    <submittedName>
        <fullName evidence="9">KH_dom_type_1 domain-containing protein</fullName>
    </submittedName>
</protein>
<dbReference type="CDD" id="cd05789">
    <property type="entry name" value="S1_Rrp4"/>
    <property type="match status" value="1"/>
</dbReference>
<evidence type="ECO:0000259" key="6">
    <source>
        <dbReference type="Pfam" id="PF21266"/>
    </source>
</evidence>
<keyword evidence="4" id="KW-0694">RNA-binding</keyword>
<evidence type="ECO:0000259" key="5">
    <source>
        <dbReference type="Pfam" id="PF15985"/>
    </source>
</evidence>
<proteinExistence type="inferred from homology"/>
<evidence type="ECO:0000313" key="8">
    <source>
        <dbReference type="Proteomes" id="UP000272942"/>
    </source>
</evidence>
<evidence type="ECO:0000256" key="4">
    <source>
        <dbReference type="ARBA" id="ARBA00022884"/>
    </source>
</evidence>
<dbReference type="Proteomes" id="UP000272942">
    <property type="component" value="Unassembled WGS sequence"/>
</dbReference>
<feature type="domain" description="K Homology" evidence="5">
    <location>
        <begin position="208"/>
        <end position="268"/>
    </location>
</feature>
<dbReference type="InterPro" id="IPR004088">
    <property type="entry name" value="KH_dom_type_1"/>
</dbReference>
<evidence type="ECO:0000256" key="2">
    <source>
        <dbReference type="ARBA" id="ARBA00009155"/>
    </source>
</evidence>
<dbReference type="SUPFAM" id="SSF54791">
    <property type="entry name" value="Eukaryotic type KH-domain (KH-domain type I)"/>
    <property type="match status" value="1"/>
</dbReference>
<dbReference type="InterPro" id="IPR012340">
    <property type="entry name" value="NA-bd_OB-fold"/>
</dbReference>
<dbReference type="Pfam" id="PF21266">
    <property type="entry name" value="S1_RRP4"/>
    <property type="match status" value="1"/>
</dbReference>
<feature type="domain" description="RRP4 S1" evidence="6">
    <location>
        <begin position="114"/>
        <end position="186"/>
    </location>
</feature>
<dbReference type="GO" id="GO:0034475">
    <property type="term" value="P:U4 snRNA 3'-end processing"/>
    <property type="evidence" value="ECO:0007669"/>
    <property type="project" value="TreeGrafter"/>
</dbReference>
<dbReference type="PANTHER" id="PTHR21321:SF4">
    <property type="entry name" value="EXOSOME COMPLEX COMPONENT RRP4"/>
    <property type="match status" value="1"/>
</dbReference>
<dbReference type="GO" id="GO:0000177">
    <property type="term" value="C:cytoplasmic exosome (RNase complex)"/>
    <property type="evidence" value="ECO:0007669"/>
    <property type="project" value="TreeGrafter"/>
</dbReference>
<organism evidence="9">
    <name type="scientific">Echinostoma caproni</name>
    <dbReference type="NCBI Taxonomy" id="27848"/>
    <lineage>
        <taxon>Eukaryota</taxon>
        <taxon>Metazoa</taxon>
        <taxon>Spiralia</taxon>
        <taxon>Lophotrochozoa</taxon>
        <taxon>Platyhelminthes</taxon>
        <taxon>Trematoda</taxon>
        <taxon>Digenea</taxon>
        <taxon>Plagiorchiida</taxon>
        <taxon>Echinostomata</taxon>
        <taxon>Echinostomatoidea</taxon>
        <taxon>Echinostomatidae</taxon>
        <taxon>Echinostoma</taxon>
    </lineage>
</organism>
<dbReference type="GO" id="GO:0071034">
    <property type="term" value="P:CUT catabolic process"/>
    <property type="evidence" value="ECO:0007669"/>
    <property type="project" value="TreeGrafter"/>
</dbReference>
<reference evidence="9" key="1">
    <citation type="submission" date="2016-06" db="UniProtKB">
        <authorList>
            <consortium name="WormBaseParasite"/>
        </authorList>
    </citation>
    <scope>IDENTIFICATION</scope>
</reference>
<dbReference type="Gene3D" id="2.40.50.140">
    <property type="entry name" value="Nucleic acid-binding proteins"/>
    <property type="match status" value="1"/>
</dbReference>
<dbReference type="SUPFAM" id="SSF50249">
    <property type="entry name" value="Nucleic acid-binding proteins"/>
    <property type="match status" value="1"/>
</dbReference>
<comment type="subcellular location">
    <subcellularLocation>
        <location evidence="1">Nucleus</location>
    </subcellularLocation>
</comment>
<dbReference type="OrthoDB" id="1650at2759"/>
<dbReference type="Gene3D" id="2.40.50.100">
    <property type="match status" value="1"/>
</dbReference>
<dbReference type="CDD" id="cd22525">
    <property type="entry name" value="KH-I_Rrp4_eukar"/>
    <property type="match status" value="1"/>
</dbReference>
<keyword evidence="3" id="KW-0271">Exosome</keyword>
<dbReference type="InterPro" id="IPR036612">
    <property type="entry name" value="KH_dom_type_1_sf"/>
</dbReference>
<comment type="similarity">
    <text evidence="2">Belongs to the RRP4 family.</text>
</comment>
<dbReference type="GO" id="GO:0071035">
    <property type="term" value="P:nuclear polyadenylation-dependent rRNA catabolic process"/>
    <property type="evidence" value="ECO:0007669"/>
    <property type="project" value="TreeGrafter"/>
</dbReference>
<dbReference type="WBParaSite" id="ECPE_0000743601-mRNA-1">
    <property type="protein sequence ID" value="ECPE_0000743601-mRNA-1"/>
    <property type="gene ID" value="ECPE_0000743601"/>
</dbReference>
<dbReference type="Pfam" id="PF15985">
    <property type="entry name" value="KH_6"/>
    <property type="match status" value="1"/>
</dbReference>
<accession>A0A183AKD5</accession>